<gene>
    <name evidence="2" type="ORF">PPACK8108_LOCUS24938</name>
    <name evidence="3" type="ORF">PPACK8108_LOCUS25246</name>
</gene>
<protein>
    <submittedName>
        <fullName evidence="2">Expressed protein</fullName>
    </submittedName>
</protein>
<comment type="caution">
    <text evidence="2">The sequence shown here is derived from an EMBL/GenBank/DDBJ whole genome shotgun (WGS) entry which is preliminary data.</text>
</comment>
<sequence length="216" mass="23083">MSEKKFLNITTVQSVKPPASSNGEAPGLSVEMIFFNLARAAVLAAPPIIVITFVVELLLQLKPLIDLGLSNIPKNPDPNSPLRKIAGFAQKKLQFEVDVIDIIVTIGLVVLSFVITTILNITLIPLLFLTSRVVKRAATIIGLDALFTTASTIAAIIVVSTGEVKVSIRNMKLMLPGFINTIAANQLGLSQKYSEITIIQRVVGLAIAISGLLTLS</sequence>
<keyword evidence="1" id="KW-0472">Membrane</keyword>
<reference evidence="2" key="1">
    <citation type="submission" date="2022-06" db="EMBL/GenBank/DDBJ databases">
        <authorList>
            <consortium name="SYNGENTA / RWTH Aachen University"/>
        </authorList>
    </citation>
    <scope>NUCLEOTIDE SEQUENCE</scope>
</reference>
<feature type="transmembrane region" description="Helical" evidence="1">
    <location>
        <begin position="198"/>
        <end position="215"/>
    </location>
</feature>
<feature type="transmembrane region" description="Helical" evidence="1">
    <location>
        <begin position="40"/>
        <end position="61"/>
    </location>
</feature>
<accession>A0AAV0BSK8</accession>
<proteinExistence type="predicted"/>
<dbReference type="EMBL" id="CALTRL010006185">
    <property type="protein sequence ID" value="CAH7690024.1"/>
    <property type="molecule type" value="Genomic_DNA"/>
</dbReference>
<name>A0AAV0BSK8_PHAPC</name>
<dbReference type="AlphaFoldDB" id="A0AAV0BSK8"/>
<organism evidence="2 4">
    <name type="scientific">Phakopsora pachyrhizi</name>
    <name type="common">Asian soybean rust disease fungus</name>
    <dbReference type="NCBI Taxonomy" id="170000"/>
    <lineage>
        <taxon>Eukaryota</taxon>
        <taxon>Fungi</taxon>
        <taxon>Dikarya</taxon>
        <taxon>Basidiomycota</taxon>
        <taxon>Pucciniomycotina</taxon>
        <taxon>Pucciniomycetes</taxon>
        <taxon>Pucciniales</taxon>
        <taxon>Phakopsoraceae</taxon>
        <taxon>Phakopsora</taxon>
    </lineage>
</organism>
<keyword evidence="1" id="KW-1133">Transmembrane helix</keyword>
<feature type="transmembrane region" description="Helical" evidence="1">
    <location>
        <begin position="141"/>
        <end position="162"/>
    </location>
</feature>
<keyword evidence="4" id="KW-1185">Reference proteome</keyword>
<evidence type="ECO:0000313" key="4">
    <source>
        <dbReference type="Proteomes" id="UP001153365"/>
    </source>
</evidence>
<dbReference type="Proteomes" id="UP001153365">
    <property type="component" value="Unassembled WGS sequence"/>
</dbReference>
<evidence type="ECO:0000313" key="2">
    <source>
        <dbReference type="EMBL" id="CAH7689797.1"/>
    </source>
</evidence>
<evidence type="ECO:0000313" key="3">
    <source>
        <dbReference type="EMBL" id="CAH7690024.1"/>
    </source>
</evidence>
<dbReference type="EMBL" id="CALTRL010006133">
    <property type="protein sequence ID" value="CAH7689797.1"/>
    <property type="molecule type" value="Genomic_DNA"/>
</dbReference>
<feature type="transmembrane region" description="Helical" evidence="1">
    <location>
        <begin position="102"/>
        <end position="129"/>
    </location>
</feature>
<keyword evidence="1" id="KW-0812">Transmembrane</keyword>
<evidence type="ECO:0000256" key="1">
    <source>
        <dbReference type="SAM" id="Phobius"/>
    </source>
</evidence>